<gene>
    <name evidence="2" type="ORF">PLEPLA_LOCUS28293</name>
</gene>
<keyword evidence="3" id="KW-1185">Reference proteome</keyword>
<proteinExistence type="predicted"/>
<reference evidence="2" key="1">
    <citation type="submission" date="2020-03" db="EMBL/GenBank/DDBJ databases">
        <authorList>
            <person name="Weist P."/>
        </authorList>
    </citation>
    <scope>NUCLEOTIDE SEQUENCE</scope>
</reference>
<name>A0A9N7V1R2_PLEPL</name>
<protein>
    <submittedName>
        <fullName evidence="2">Uncharacterized protein</fullName>
    </submittedName>
</protein>
<evidence type="ECO:0000256" key="1">
    <source>
        <dbReference type="SAM" id="MobiDB-lite"/>
    </source>
</evidence>
<feature type="compositionally biased region" description="Polar residues" evidence="1">
    <location>
        <begin position="119"/>
        <end position="135"/>
    </location>
</feature>
<evidence type="ECO:0000313" key="2">
    <source>
        <dbReference type="EMBL" id="CAB1440527.1"/>
    </source>
</evidence>
<sequence length="154" mass="16778">MTYSSPTKFPSINDDEFQAIRQQLMVASYACKDNNISKDELFTLTTNVHGACTQLLVKTIRNNRAAAQKDASKTQQLIHLNRKLNAALQEIEVLHSTAAFCNDEIRTSPTPLPPDSIDALQSTSASCNDNIRTTPTSPPPDSIAADTPTTVDSD</sequence>
<dbReference type="EMBL" id="CADEAL010002462">
    <property type="protein sequence ID" value="CAB1440527.1"/>
    <property type="molecule type" value="Genomic_DNA"/>
</dbReference>
<dbReference type="AlphaFoldDB" id="A0A9N7V1R2"/>
<feature type="region of interest" description="Disordered" evidence="1">
    <location>
        <begin position="104"/>
        <end position="154"/>
    </location>
</feature>
<comment type="caution">
    <text evidence="2">The sequence shown here is derived from an EMBL/GenBank/DDBJ whole genome shotgun (WGS) entry which is preliminary data.</text>
</comment>
<organism evidence="2 3">
    <name type="scientific">Pleuronectes platessa</name>
    <name type="common">European plaice</name>
    <dbReference type="NCBI Taxonomy" id="8262"/>
    <lineage>
        <taxon>Eukaryota</taxon>
        <taxon>Metazoa</taxon>
        <taxon>Chordata</taxon>
        <taxon>Craniata</taxon>
        <taxon>Vertebrata</taxon>
        <taxon>Euteleostomi</taxon>
        <taxon>Actinopterygii</taxon>
        <taxon>Neopterygii</taxon>
        <taxon>Teleostei</taxon>
        <taxon>Neoteleostei</taxon>
        <taxon>Acanthomorphata</taxon>
        <taxon>Carangaria</taxon>
        <taxon>Pleuronectiformes</taxon>
        <taxon>Pleuronectoidei</taxon>
        <taxon>Pleuronectidae</taxon>
        <taxon>Pleuronectes</taxon>
    </lineage>
</organism>
<dbReference type="Proteomes" id="UP001153269">
    <property type="component" value="Unassembled WGS sequence"/>
</dbReference>
<evidence type="ECO:0000313" key="3">
    <source>
        <dbReference type="Proteomes" id="UP001153269"/>
    </source>
</evidence>
<accession>A0A9N7V1R2</accession>